<dbReference type="EMBL" id="JARTLD010000035">
    <property type="protein sequence ID" value="MED5018470.1"/>
    <property type="molecule type" value="Genomic_DNA"/>
</dbReference>
<dbReference type="SUPFAM" id="SSF53335">
    <property type="entry name" value="S-adenosyl-L-methionine-dependent methyltransferases"/>
    <property type="match status" value="1"/>
</dbReference>
<comment type="caution">
    <text evidence="1">The sequence shown here is derived from an EMBL/GenBank/DDBJ whole genome shotgun (WGS) entry which is preliminary data.</text>
</comment>
<proteinExistence type="predicted"/>
<dbReference type="Gene3D" id="3.40.50.150">
    <property type="entry name" value="Vaccinia Virus protein VP39"/>
    <property type="match status" value="1"/>
</dbReference>
<dbReference type="GO" id="GO:0008168">
    <property type="term" value="F:methyltransferase activity"/>
    <property type="evidence" value="ECO:0007669"/>
    <property type="project" value="UniProtKB-KW"/>
</dbReference>
<dbReference type="Proteomes" id="UP001343257">
    <property type="component" value="Unassembled WGS sequence"/>
</dbReference>
<reference evidence="1 2" key="1">
    <citation type="submission" date="2023-03" db="EMBL/GenBank/DDBJ databases">
        <title>Bacillus Genome Sequencing.</title>
        <authorList>
            <person name="Dunlap C."/>
        </authorList>
    </citation>
    <scope>NUCLEOTIDE SEQUENCE [LARGE SCALE GENOMIC DNA]</scope>
    <source>
        <strain evidence="1 2">NRS-52</strain>
    </source>
</reference>
<accession>A0ABU6PWL6</accession>
<dbReference type="EC" id="2.1.-.-" evidence="1"/>
<keyword evidence="1" id="KW-0489">Methyltransferase</keyword>
<keyword evidence="1" id="KW-0808">Transferase</keyword>
<keyword evidence="2" id="KW-1185">Reference proteome</keyword>
<evidence type="ECO:0000313" key="1">
    <source>
        <dbReference type="EMBL" id="MED5018470.1"/>
    </source>
</evidence>
<dbReference type="InterPro" id="IPR029063">
    <property type="entry name" value="SAM-dependent_MTases_sf"/>
</dbReference>
<name>A0ABU6PWL6_9BACL</name>
<organism evidence="1 2">
    <name type="scientific">Paenibacillus chibensis</name>
    <dbReference type="NCBI Taxonomy" id="59846"/>
    <lineage>
        <taxon>Bacteria</taxon>
        <taxon>Bacillati</taxon>
        <taxon>Bacillota</taxon>
        <taxon>Bacilli</taxon>
        <taxon>Bacillales</taxon>
        <taxon>Paenibacillaceae</taxon>
        <taxon>Paenibacillus</taxon>
    </lineage>
</organism>
<sequence>MDFYDLDFADCTFDAVYVMNCLLHVPKAQLLDV</sequence>
<evidence type="ECO:0000313" key="2">
    <source>
        <dbReference type="Proteomes" id="UP001343257"/>
    </source>
</evidence>
<protein>
    <submittedName>
        <fullName evidence="1">Class I SAM-dependent methyltransferase</fullName>
        <ecNumber evidence="1">2.1.-.-</ecNumber>
    </submittedName>
</protein>
<gene>
    <name evidence="1" type="ORF">P9847_14265</name>
</gene>
<dbReference type="GO" id="GO:0032259">
    <property type="term" value="P:methylation"/>
    <property type="evidence" value="ECO:0007669"/>
    <property type="project" value="UniProtKB-KW"/>
</dbReference>